<dbReference type="OrthoDB" id="2018787at2759"/>
<evidence type="ECO:0000256" key="3">
    <source>
        <dbReference type="ARBA" id="ARBA00023242"/>
    </source>
</evidence>
<proteinExistence type="inferred from homology"/>
<evidence type="ECO:0000313" key="7">
    <source>
        <dbReference type="Proteomes" id="UP000729402"/>
    </source>
</evidence>
<dbReference type="PANTHER" id="PTHR15367">
    <property type="entry name" value="DNA-DIRECTED RNA POLYMERASE III"/>
    <property type="match status" value="1"/>
</dbReference>
<keyword evidence="7" id="KW-1185">Reference proteome</keyword>
<dbReference type="GO" id="GO:0005666">
    <property type="term" value="C:RNA polymerase III complex"/>
    <property type="evidence" value="ECO:0007669"/>
    <property type="project" value="TreeGrafter"/>
</dbReference>
<gene>
    <name evidence="6" type="ORF">GUJ93_ZPchr0007g4979</name>
</gene>
<evidence type="ECO:0000256" key="1">
    <source>
        <dbReference type="ARBA" id="ARBA00004123"/>
    </source>
</evidence>
<dbReference type="InterPro" id="IPR002219">
    <property type="entry name" value="PKC_DAG/PE"/>
</dbReference>
<comment type="caution">
    <text evidence="6">The sequence shown here is derived from an EMBL/GenBank/DDBJ whole genome shotgun (WGS) entry which is preliminary data.</text>
</comment>
<feature type="region of interest" description="Disordered" evidence="4">
    <location>
        <begin position="396"/>
        <end position="417"/>
    </location>
</feature>
<sequence>MDEGPKAQVFFNRGHRLVYCREFKVQTPSSPQLTLIERQASLRRWDGSNQEIRQDELQSSPVSLLPPGALPRQIPVQRAVRPWPYVCDLCGGGCSGLVGYRCEACDFDIHEECADHFQPSIYFFAHTWPHSLALGRVADDNRICDMCTEGCPRGSFVYRCVPCGFDVHPLCSTLRAAAWSPLHPQNELGVLTASSLRPGHLYHCSACGEPCSGWFYSCGFCRGRRPTLPPTFTHFTEHPATAAYRPPTPTPTPNSRLAFPTAVVSFSPADSRPPSSRRHPLSAVSFCPPPPTFPSRALPIPGRAFRLRRHLLRGRSRGFVRMASWGGRGRGRGGRWGRSTPFQHPTKHTPHENFPEIALPAMTCTKATIEEKALILSTLKFEDFWKQSCYHLEEDAHKKKNEDKEIERYSDRKHKTQAKREALAAYLKLTPANFPAELIQGYRQGQTSNKRLRWDRGSDEQAFEVFEKLEEKGKDGEKKADKDGGDEDEQEAEEVEEEENSDDDYNQNIEFDDDDDDWNQEAEAHEDYYD</sequence>
<feature type="domain" description="Phorbol-ester/DAG-type" evidence="5">
    <location>
        <begin position="72"/>
        <end position="121"/>
    </location>
</feature>
<dbReference type="AlphaFoldDB" id="A0A8J5TDU2"/>
<feature type="compositionally biased region" description="Acidic residues" evidence="4">
    <location>
        <begin position="484"/>
        <end position="520"/>
    </location>
</feature>
<name>A0A8J5TDU2_ZIZPA</name>
<accession>A0A8J5TDU2</accession>
<dbReference type="Proteomes" id="UP000729402">
    <property type="component" value="Unassembled WGS sequence"/>
</dbReference>
<feature type="region of interest" description="Disordered" evidence="4">
    <location>
        <begin position="467"/>
        <end position="530"/>
    </location>
</feature>
<feature type="compositionally biased region" description="Basic and acidic residues" evidence="4">
    <location>
        <begin position="467"/>
        <end position="483"/>
    </location>
</feature>
<evidence type="ECO:0000259" key="5">
    <source>
        <dbReference type="PROSITE" id="PS50081"/>
    </source>
</evidence>
<protein>
    <recommendedName>
        <fullName evidence="5">Phorbol-ester/DAG-type domain-containing protein</fullName>
    </recommendedName>
</protein>
<dbReference type="PANTHER" id="PTHR15367:SF2">
    <property type="entry name" value="DNA-DIRECTED RNA POLYMERASE III SUBUNIT"/>
    <property type="match status" value="1"/>
</dbReference>
<dbReference type="EMBL" id="JAAALK010000282">
    <property type="protein sequence ID" value="KAG8079763.1"/>
    <property type="molecule type" value="Genomic_DNA"/>
</dbReference>
<dbReference type="InterPro" id="IPR024661">
    <property type="entry name" value="RNA_pol_III_Rpc31"/>
</dbReference>
<comment type="subcellular location">
    <subcellularLocation>
        <location evidence="1">Nucleus</location>
    </subcellularLocation>
</comment>
<comment type="similarity">
    <text evidence="2">Belongs to the eukaryotic RPC7 RNA polymerase subunit family.</text>
</comment>
<dbReference type="GO" id="GO:0006383">
    <property type="term" value="P:transcription by RNA polymerase III"/>
    <property type="evidence" value="ECO:0007669"/>
    <property type="project" value="InterPro"/>
</dbReference>
<feature type="compositionally biased region" description="Basic and acidic residues" evidence="4">
    <location>
        <begin position="396"/>
        <end position="410"/>
    </location>
</feature>
<dbReference type="PROSITE" id="PS50081">
    <property type="entry name" value="ZF_DAG_PE_2"/>
    <property type="match status" value="1"/>
</dbReference>
<organism evidence="6 7">
    <name type="scientific">Zizania palustris</name>
    <name type="common">Northern wild rice</name>
    <dbReference type="NCBI Taxonomy" id="103762"/>
    <lineage>
        <taxon>Eukaryota</taxon>
        <taxon>Viridiplantae</taxon>
        <taxon>Streptophyta</taxon>
        <taxon>Embryophyta</taxon>
        <taxon>Tracheophyta</taxon>
        <taxon>Spermatophyta</taxon>
        <taxon>Magnoliopsida</taxon>
        <taxon>Liliopsida</taxon>
        <taxon>Poales</taxon>
        <taxon>Poaceae</taxon>
        <taxon>BOP clade</taxon>
        <taxon>Oryzoideae</taxon>
        <taxon>Oryzeae</taxon>
        <taxon>Zizaniinae</taxon>
        <taxon>Zizania</taxon>
    </lineage>
</organism>
<evidence type="ECO:0000313" key="6">
    <source>
        <dbReference type="EMBL" id="KAG8079763.1"/>
    </source>
</evidence>
<evidence type="ECO:0000256" key="2">
    <source>
        <dbReference type="ARBA" id="ARBA00008352"/>
    </source>
</evidence>
<keyword evidence="3" id="KW-0539">Nucleus</keyword>
<dbReference type="Pfam" id="PF11705">
    <property type="entry name" value="RNA_pol_3_Rpc31"/>
    <property type="match status" value="1"/>
</dbReference>
<reference evidence="6" key="1">
    <citation type="journal article" date="2021" name="bioRxiv">
        <title>Whole Genome Assembly and Annotation of Northern Wild Rice, Zizania palustris L., Supports a Whole Genome Duplication in the Zizania Genus.</title>
        <authorList>
            <person name="Haas M."/>
            <person name="Kono T."/>
            <person name="Macchietto M."/>
            <person name="Millas R."/>
            <person name="McGilp L."/>
            <person name="Shao M."/>
            <person name="Duquette J."/>
            <person name="Hirsch C.N."/>
            <person name="Kimball J."/>
        </authorList>
    </citation>
    <scope>NUCLEOTIDE SEQUENCE</scope>
    <source>
        <tissue evidence="6">Fresh leaf tissue</tissue>
    </source>
</reference>
<reference evidence="6" key="2">
    <citation type="submission" date="2021-02" db="EMBL/GenBank/DDBJ databases">
        <authorList>
            <person name="Kimball J.A."/>
            <person name="Haas M.W."/>
            <person name="Macchietto M."/>
            <person name="Kono T."/>
            <person name="Duquette J."/>
            <person name="Shao M."/>
        </authorList>
    </citation>
    <scope>NUCLEOTIDE SEQUENCE</scope>
    <source>
        <tissue evidence="6">Fresh leaf tissue</tissue>
    </source>
</reference>
<evidence type="ECO:0000256" key="4">
    <source>
        <dbReference type="SAM" id="MobiDB-lite"/>
    </source>
</evidence>